<evidence type="ECO:0000256" key="1">
    <source>
        <dbReference type="ARBA" id="ARBA00023125"/>
    </source>
</evidence>
<dbReference type="InterPro" id="IPR010982">
    <property type="entry name" value="Lambda_DNA-bd_dom_sf"/>
</dbReference>
<dbReference type="SMART" id="SM00530">
    <property type="entry name" value="HTH_XRE"/>
    <property type="match status" value="1"/>
</dbReference>
<sequence>MSKYPTKTLGQLLRKLRLEKGLEQRELAKKLRVNKNSVYEWEKDRKKPSRESTEKLAKFFRISIKRLGDFKTERKISL</sequence>
<dbReference type="PROSITE" id="PS50943">
    <property type="entry name" value="HTH_CROC1"/>
    <property type="match status" value="1"/>
</dbReference>
<protein>
    <recommendedName>
        <fullName evidence="2">HTH cro/C1-type domain-containing protein</fullName>
    </recommendedName>
</protein>
<proteinExistence type="predicted"/>
<accession>A0A0S7XSR8</accession>
<dbReference type="Pfam" id="PF01381">
    <property type="entry name" value="HTH_3"/>
    <property type="match status" value="1"/>
</dbReference>
<comment type="caution">
    <text evidence="3">The sequence shown here is derived from an EMBL/GenBank/DDBJ whole genome shotgun (WGS) entry which is preliminary data.</text>
</comment>
<feature type="domain" description="HTH cro/C1-type" evidence="2">
    <location>
        <begin position="13"/>
        <end position="67"/>
    </location>
</feature>
<keyword evidence="1" id="KW-0238">DNA-binding</keyword>
<reference evidence="3 4" key="1">
    <citation type="journal article" date="2015" name="Microbiome">
        <title>Genomic resolution of linkages in carbon, nitrogen, and sulfur cycling among widespread estuary sediment bacteria.</title>
        <authorList>
            <person name="Baker B.J."/>
            <person name="Lazar C.S."/>
            <person name="Teske A.P."/>
            <person name="Dick G.J."/>
        </authorList>
    </citation>
    <scope>NUCLEOTIDE SEQUENCE [LARGE SCALE GENOMIC DNA]</scope>
    <source>
        <strain evidence="3">DG_54_3</strain>
    </source>
</reference>
<dbReference type="EMBL" id="LIZX01000111">
    <property type="protein sequence ID" value="KPJ65549.1"/>
    <property type="molecule type" value="Genomic_DNA"/>
</dbReference>
<evidence type="ECO:0000313" key="4">
    <source>
        <dbReference type="Proteomes" id="UP000051861"/>
    </source>
</evidence>
<dbReference type="PANTHER" id="PTHR46558">
    <property type="entry name" value="TRACRIPTIONAL REGULATORY PROTEIN-RELATED-RELATED"/>
    <property type="match status" value="1"/>
</dbReference>
<organism evidence="3 4">
    <name type="scientific">candidate division WOR-1 bacterium DG_54_3</name>
    <dbReference type="NCBI Taxonomy" id="1703775"/>
    <lineage>
        <taxon>Bacteria</taxon>
        <taxon>Bacillati</taxon>
        <taxon>Saganbacteria</taxon>
    </lineage>
</organism>
<dbReference type="PANTHER" id="PTHR46558:SF11">
    <property type="entry name" value="HTH-TYPE TRANSCRIPTIONAL REGULATOR XRE"/>
    <property type="match status" value="1"/>
</dbReference>
<gene>
    <name evidence="3" type="ORF">AMJ44_09920</name>
</gene>
<evidence type="ECO:0000313" key="3">
    <source>
        <dbReference type="EMBL" id="KPJ65549.1"/>
    </source>
</evidence>
<dbReference type="Proteomes" id="UP000051861">
    <property type="component" value="Unassembled WGS sequence"/>
</dbReference>
<dbReference type="SUPFAM" id="SSF47413">
    <property type="entry name" value="lambda repressor-like DNA-binding domains"/>
    <property type="match status" value="1"/>
</dbReference>
<dbReference type="GO" id="GO:0003677">
    <property type="term" value="F:DNA binding"/>
    <property type="evidence" value="ECO:0007669"/>
    <property type="project" value="UniProtKB-KW"/>
</dbReference>
<dbReference type="InterPro" id="IPR001387">
    <property type="entry name" value="Cro/C1-type_HTH"/>
</dbReference>
<dbReference type="CDD" id="cd00093">
    <property type="entry name" value="HTH_XRE"/>
    <property type="match status" value="1"/>
</dbReference>
<evidence type="ECO:0000259" key="2">
    <source>
        <dbReference type="PROSITE" id="PS50943"/>
    </source>
</evidence>
<dbReference type="AlphaFoldDB" id="A0A0S7XSR8"/>
<dbReference type="Gene3D" id="1.10.260.40">
    <property type="entry name" value="lambda repressor-like DNA-binding domains"/>
    <property type="match status" value="1"/>
</dbReference>
<name>A0A0S7XSR8_UNCSA</name>